<sequence length="192" mass="21754">MPNITVAGDDMEPYLCFTNTHDGSGAVRVCMTPVRVVCNNTLNIALNTAKRAWSTKHIGDMQIKLQEAKMALELAGEYMYALDKYADQMANTTISDDKVRDILNELFPTKEDDSDRVKATTRKIKDEYMVCLFMPDLNKFRGTSWGALNAMCDMVDHNAPQRMTEKYQENNWARIIDGHYLVDAMASKLAII</sequence>
<comment type="caution">
    <text evidence="1">The sequence shown here is derived from an EMBL/GenBank/DDBJ whole genome shotgun (WGS) entry which is preliminary data.</text>
</comment>
<name>A0A645AXK5_9ZZZZ</name>
<dbReference type="Pfam" id="PF06067">
    <property type="entry name" value="DUF932"/>
    <property type="match status" value="1"/>
</dbReference>
<dbReference type="InterPro" id="IPR017686">
    <property type="entry name" value="Phg/plasmid-like_prot"/>
</dbReference>
<gene>
    <name evidence="1" type="ORF">SDC9_104804</name>
</gene>
<proteinExistence type="predicted"/>
<dbReference type="InterPro" id="IPR026325">
    <property type="entry name" value="DUF932"/>
</dbReference>
<accession>A0A645AXK5</accession>
<evidence type="ECO:0000313" key="1">
    <source>
        <dbReference type="EMBL" id="MPM57975.1"/>
    </source>
</evidence>
<organism evidence="1">
    <name type="scientific">bioreactor metagenome</name>
    <dbReference type="NCBI Taxonomy" id="1076179"/>
    <lineage>
        <taxon>unclassified sequences</taxon>
        <taxon>metagenomes</taxon>
        <taxon>ecological metagenomes</taxon>
    </lineage>
</organism>
<dbReference type="AlphaFoldDB" id="A0A645AXK5"/>
<reference evidence="1" key="1">
    <citation type="submission" date="2019-08" db="EMBL/GenBank/DDBJ databases">
        <authorList>
            <person name="Kucharzyk K."/>
            <person name="Murdoch R.W."/>
            <person name="Higgins S."/>
            <person name="Loffler F."/>
        </authorList>
    </citation>
    <scope>NUCLEOTIDE SEQUENCE</scope>
</reference>
<dbReference type="EMBL" id="VSSQ01016535">
    <property type="protein sequence ID" value="MPM57975.1"/>
    <property type="molecule type" value="Genomic_DNA"/>
</dbReference>
<protein>
    <recommendedName>
        <fullName evidence="2">DUF932 domain-containing protein</fullName>
    </recommendedName>
</protein>
<dbReference type="NCBIfam" id="TIGR03299">
    <property type="entry name" value="LGT_TIGR03299"/>
    <property type="match status" value="1"/>
</dbReference>
<evidence type="ECO:0008006" key="2">
    <source>
        <dbReference type="Google" id="ProtNLM"/>
    </source>
</evidence>